<dbReference type="KEGG" id="caul:KCG34_22365"/>
<proteinExistence type="predicted"/>
<dbReference type="Proteomes" id="UP000676409">
    <property type="component" value="Chromosome"/>
</dbReference>
<protein>
    <submittedName>
        <fullName evidence="1">Host attachment protein</fullName>
    </submittedName>
</protein>
<dbReference type="EMBL" id="CP073078">
    <property type="protein sequence ID" value="QUD87756.1"/>
    <property type="molecule type" value="Genomic_DNA"/>
</dbReference>
<keyword evidence="2" id="KW-1185">Reference proteome</keyword>
<organism evidence="1 2">
    <name type="scientific">Phenylobacterium montanum</name>
    <dbReference type="NCBI Taxonomy" id="2823693"/>
    <lineage>
        <taxon>Bacteria</taxon>
        <taxon>Pseudomonadati</taxon>
        <taxon>Pseudomonadota</taxon>
        <taxon>Alphaproteobacteria</taxon>
        <taxon>Caulobacterales</taxon>
        <taxon>Caulobacteraceae</taxon>
        <taxon>Phenylobacterium</taxon>
    </lineage>
</organism>
<dbReference type="AlphaFoldDB" id="A0A975FYZ1"/>
<evidence type="ECO:0000313" key="1">
    <source>
        <dbReference type="EMBL" id="QUD87756.1"/>
    </source>
</evidence>
<sequence length="141" mass="15663">MIKALRTQFVIADGARARWVTRSDHADDFVTTMDRKAEPLLHGETGATLEGAEHYTMPPPEHATREHHARFARELAEEINVAARNGGFDRLVVVAPDRTLAEITQHLKGAATEKLAGTLAKDLTKTPDHELMAWLRPLEHG</sequence>
<evidence type="ECO:0000313" key="2">
    <source>
        <dbReference type="Proteomes" id="UP000676409"/>
    </source>
</evidence>
<gene>
    <name evidence="1" type="ORF">KCG34_22365</name>
</gene>
<dbReference type="RefSeq" id="WP_211937806.1">
    <property type="nucleotide sequence ID" value="NZ_CP073078.1"/>
</dbReference>
<reference evidence="1" key="1">
    <citation type="submission" date="2021-04" db="EMBL/GenBank/DDBJ databases">
        <title>The complete genome sequence of Caulobacter sp. S6.</title>
        <authorList>
            <person name="Tang Y."/>
            <person name="Ouyang W."/>
            <person name="Liu Q."/>
            <person name="Huang B."/>
            <person name="Guo Z."/>
            <person name="Lei P."/>
        </authorList>
    </citation>
    <scope>NUCLEOTIDE SEQUENCE</scope>
    <source>
        <strain evidence="1">S6</strain>
    </source>
</reference>
<name>A0A975FYZ1_9CAUL</name>
<accession>A0A975FYZ1</accession>
<dbReference type="InterPro" id="IPR019291">
    <property type="entry name" value="Host_attachment_protein"/>
</dbReference>
<dbReference type="Pfam" id="PF10116">
    <property type="entry name" value="Host_attach"/>
    <property type="match status" value="1"/>
</dbReference>